<evidence type="ECO:0000256" key="1">
    <source>
        <dbReference type="SAM" id="MobiDB-lite"/>
    </source>
</evidence>
<feature type="region of interest" description="Disordered" evidence="1">
    <location>
        <begin position="144"/>
        <end position="163"/>
    </location>
</feature>
<proteinExistence type="predicted"/>
<organism evidence="2 3">
    <name type="scientific">Mycena alexandri</name>
    <dbReference type="NCBI Taxonomy" id="1745969"/>
    <lineage>
        <taxon>Eukaryota</taxon>
        <taxon>Fungi</taxon>
        <taxon>Dikarya</taxon>
        <taxon>Basidiomycota</taxon>
        <taxon>Agaricomycotina</taxon>
        <taxon>Agaricomycetes</taxon>
        <taxon>Agaricomycetidae</taxon>
        <taxon>Agaricales</taxon>
        <taxon>Marasmiineae</taxon>
        <taxon>Mycenaceae</taxon>
        <taxon>Mycena</taxon>
    </lineage>
</organism>
<keyword evidence="3" id="KW-1185">Reference proteome</keyword>
<protein>
    <submittedName>
        <fullName evidence="2">Uncharacterized protein</fullName>
    </submittedName>
</protein>
<comment type="caution">
    <text evidence="2">The sequence shown here is derived from an EMBL/GenBank/DDBJ whole genome shotgun (WGS) entry which is preliminary data.</text>
</comment>
<reference evidence="2" key="1">
    <citation type="submission" date="2023-03" db="EMBL/GenBank/DDBJ databases">
        <title>Massive genome expansion in bonnet fungi (Mycena s.s.) driven by repeated elements and novel gene families across ecological guilds.</title>
        <authorList>
            <consortium name="Lawrence Berkeley National Laboratory"/>
            <person name="Harder C.B."/>
            <person name="Miyauchi S."/>
            <person name="Viragh M."/>
            <person name="Kuo A."/>
            <person name="Thoen E."/>
            <person name="Andreopoulos B."/>
            <person name="Lu D."/>
            <person name="Skrede I."/>
            <person name="Drula E."/>
            <person name="Henrissat B."/>
            <person name="Morin E."/>
            <person name="Kohler A."/>
            <person name="Barry K."/>
            <person name="LaButti K."/>
            <person name="Morin E."/>
            <person name="Salamov A."/>
            <person name="Lipzen A."/>
            <person name="Mereny Z."/>
            <person name="Hegedus B."/>
            <person name="Baldrian P."/>
            <person name="Stursova M."/>
            <person name="Weitz H."/>
            <person name="Taylor A."/>
            <person name="Grigoriev I.V."/>
            <person name="Nagy L.G."/>
            <person name="Martin F."/>
            <person name="Kauserud H."/>
        </authorList>
    </citation>
    <scope>NUCLEOTIDE SEQUENCE</scope>
    <source>
        <strain evidence="2">CBHHK200</strain>
    </source>
</reference>
<evidence type="ECO:0000313" key="2">
    <source>
        <dbReference type="EMBL" id="KAJ7026047.1"/>
    </source>
</evidence>
<dbReference type="Proteomes" id="UP001218188">
    <property type="component" value="Unassembled WGS sequence"/>
</dbReference>
<accession>A0AAD6WUU7</accession>
<name>A0AAD6WUU7_9AGAR</name>
<evidence type="ECO:0000313" key="3">
    <source>
        <dbReference type="Proteomes" id="UP001218188"/>
    </source>
</evidence>
<dbReference type="EMBL" id="JARJCM010000144">
    <property type="protein sequence ID" value="KAJ7026047.1"/>
    <property type="molecule type" value="Genomic_DNA"/>
</dbReference>
<sequence length="268" mass="28392">MFSVKLTDAPSVRLDGNLPPQPLRLPDPVASHVPVAISHRRLTSMNKAHAAGTIRAYTCTPPPPPTHPSIVRVALCTYTICACGDVSATEKKNSGPRVDVIRSFFLHRIPFHNPSFVLISLLHLPTLSLIVAALLTLLTAAPAPPPALSRPDPSPRTETVRPESPHAGMVVAAACADSFPHGDVVAAACTASASHLRARHSRAVHCLPSPPSPLLPALPPTPYVHVLTPSPAQQRDERARHPRRPLTALGPAFDVVALTPTPSLIESG</sequence>
<gene>
    <name evidence="2" type="ORF">C8F04DRAFT_1268512</name>
</gene>
<dbReference type="AlphaFoldDB" id="A0AAD6WUU7"/>
<feature type="compositionally biased region" description="Basic and acidic residues" evidence="1">
    <location>
        <begin position="153"/>
        <end position="163"/>
    </location>
</feature>